<sequence>MHGLLALSALHYAYLHPQEQKKWDIISVHHQSIALRFFALRLSAINKDNCEAYFWLATLIYLVSMCCVAHNERLGRSVSLNEVSQSFMLLHGVRGILSYQPIEVWREHGGPLGSLLRTPVLSRRDYLSLPFQKRLDAVTVLAREVPAMFSEVINPQSVCVLAVESMRRVHQLCKSNDENPSGPWGWPSSLPPMFIEMIGNRHPTALVILAHYLALTRPYEQGNWLFRGWSATVMGLVDEALDNNWQPWIHWPKRSVMERINIDDMEG</sequence>
<dbReference type="AlphaFoldDB" id="A0AA37LHD6"/>
<name>A0AA37LHD6_9PEZI</name>
<dbReference type="InterPro" id="IPR053157">
    <property type="entry name" value="Sterol_Uptake_Regulator"/>
</dbReference>
<evidence type="ECO:0000313" key="3">
    <source>
        <dbReference type="Proteomes" id="UP001055115"/>
    </source>
</evidence>
<organism evidence="2 3">
    <name type="scientific">Colletotrichum spaethianum</name>
    <dbReference type="NCBI Taxonomy" id="700344"/>
    <lineage>
        <taxon>Eukaryota</taxon>
        <taxon>Fungi</taxon>
        <taxon>Dikarya</taxon>
        <taxon>Ascomycota</taxon>
        <taxon>Pezizomycotina</taxon>
        <taxon>Sordariomycetes</taxon>
        <taxon>Hypocreomycetidae</taxon>
        <taxon>Glomerellales</taxon>
        <taxon>Glomerellaceae</taxon>
        <taxon>Colletotrichum</taxon>
        <taxon>Colletotrichum spaethianum species complex</taxon>
    </lineage>
</organism>
<evidence type="ECO:0000256" key="1">
    <source>
        <dbReference type="ARBA" id="ARBA00023242"/>
    </source>
</evidence>
<dbReference type="GO" id="GO:0001228">
    <property type="term" value="F:DNA-binding transcription activator activity, RNA polymerase II-specific"/>
    <property type="evidence" value="ECO:0007669"/>
    <property type="project" value="TreeGrafter"/>
</dbReference>
<gene>
    <name evidence="2" type="ORF">ColSpa_06756</name>
</gene>
<dbReference type="InterPro" id="IPR021858">
    <property type="entry name" value="Fun_TF"/>
</dbReference>
<reference evidence="2 3" key="1">
    <citation type="submission" date="2022-03" db="EMBL/GenBank/DDBJ databases">
        <title>Genome data of Colletotrichum spp.</title>
        <authorList>
            <person name="Utami Y.D."/>
            <person name="Hiruma K."/>
        </authorList>
    </citation>
    <scope>NUCLEOTIDE SEQUENCE [LARGE SCALE GENOMIC DNA]</scope>
    <source>
        <strain evidence="2 3">MAFF 239500</strain>
    </source>
</reference>
<keyword evidence="3" id="KW-1185">Reference proteome</keyword>
<dbReference type="GeneID" id="73327558"/>
<accession>A0AA37LHD6</accession>
<protein>
    <recommendedName>
        <fullName evidence="4">C6 zinc finger protein</fullName>
    </recommendedName>
</protein>
<dbReference type="RefSeq" id="XP_049128925.1">
    <property type="nucleotide sequence ID" value="XM_049272968.1"/>
</dbReference>
<comment type="caution">
    <text evidence="2">The sequence shown here is derived from an EMBL/GenBank/DDBJ whole genome shotgun (WGS) entry which is preliminary data.</text>
</comment>
<dbReference type="PANTHER" id="PTHR47784:SF5">
    <property type="entry name" value="STEROL UPTAKE CONTROL PROTEIN 2"/>
    <property type="match status" value="1"/>
</dbReference>
<keyword evidence="1" id="KW-0539">Nucleus</keyword>
<evidence type="ECO:0000313" key="2">
    <source>
        <dbReference type="EMBL" id="GKT46575.1"/>
    </source>
</evidence>
<evidence type="ECO:0008006" key="4">
    <source>
        <dbReference type="Google" id="ProtNLM"/>
    </source>
</evidence>
<proteinExistence type="predicted"/>
<dbReference type="EMBL" id="BQXU01000016">
    <property type="protein sequence ID" value="GKT46575.1"/>
    <property type="molecule type" value="Genomic_DNA"/>
</dbReference>
<dbReference type="Pfam" id="PF11951">
    <property type="entry name" value="Fungal_trans_2"/>
    <property type="match status" value="1"/>
</dbReference>
<dbReference type="Proteomes" id="UP001055115">
    <property type="component" value="Unassembled WGS sequence"/>
</dbReference>
<dbReference type="PANTHER" id="PTHR47784">
    <property type="entry name" value="STEROL UPTAKE CONTROL PROTEIN 2"/>
    <property type="match status" value="1"/>
</dbReference>